<dbReference type="InterPro" id="IPR017871">
    <property type="entry name" value="ABC_transporter-like_CS"/>
</dbReference>
<evidence type="ECO:0000256" key="1">
    <source>
        <dbReference type="ARBA" id="ARBA00022448"/>
    </source>
</evidence>
<evidence type="ECO:0000256" key="3">
    <source>
        <dbReference type="ARBA" id="ARBA00022519"/>
    </source>
</evidence>
<dbReference type="PROSITE" id="PS00211">
    <property type="entry name" value="ABC_TRANSPORTER_1"/>
    <property type="match status" value="1"/>
</dbReference>
<evidence type="ECO:0000256" key="6">
    <source>
        <dbReference type="ARBA" id="ARBA00022840"/>
    </source>
</evidence>
<dbReference type="CDD" id="cd03260">
    <property type="entry name" value="ABC_PstB_phosphate_transporter"/>
    <property type="match status" value="1"/>
</dbReference>
<dbReference type="GO" id="GO:0016887">
    <property type="term" value="F:ATP hydrolysis activity"/>
    <property type="evidence" value="ECO:0007669"/>
    <property type="project" value="InterPro"/>
</dbReference>
<evidence type="ECO:0000256" key="5">
    <source>
        <dbReference type="ARBA" id="ARBA00022741"/>
    </source>
</evidence>
<sequence>MKFPQTNPPHKPTNPLGAASPAAPIPGLLPALKAKQLSFYYGSQKALEDVSLDIYHGQVTAIIGPSGCGKSTFIKALNRIGELEGKVRVEGAVEFFGQNIYSHRINLNRLRRQIGMVFQKPNPFPMSIYDNVAYGVRIGGRYSRTELDAIVESALSSAALWNEVKDNLHKSALGLSGGQQQRLCIARALAVKPQVLLMDEPASALDPISTMKIEELIHTLSQELTIAIVTHNMQQASRVSHYTAFFSTDEGRIGQMIEFGPTAEIFTAPTHPRTQDYVEGRFG</sequence>
<feature type="domain" description="ABC transporter" evidence="9">
    <location>
        <begin position="32"/>
        <end position="278"/>
    </location>
</feature>
<dbReference type="InterPro" id="IPR003593">
    <property type="entry name" value="AAA+_ATPase"/>
</dbReference>
<evidence type="ECO:0000259" key="9">
    <source>
        <dbReference type="PROSITE" id="PS50893"/>
    </source>
</evidence>
<dbReference type="PANTHER" id="PTHR43423">
    <property type="entry name" value="ABC TRANSPORTER I FAMILY MEMBER 17"/>
    <property type="match status" value="1"/>
</dbReference>
<dbReference type="InterPro" id="IPR005670">
    <property type="entry name" value="PstB-like"/>
</dbReference>
<dbReference type="GO" id="GO:0035435">
    <property type="term" value="P:phosphate ion transmembrane transport"/>
    <property type="evidence" value="ECO:0007669"/>
    <property type="project" value="InterPro"/>
</dbReference>
<dbReference type="SMART" id="SM00382">
    <property type="entry name" value="AAA"/>
    <property type="match status" value="1"/>
</dbReference>
<keyword evidence="2" id="KW-1003">Cell membrane</keyword>
<dbReference type="InterPro" id="IPR003439">
    <property type="entry name" value="ABC_transporter-like_ATP-bd"/>
</dbReference>
<evidence type="ECO:0000256" key="4">
    <source>
        <dbReference type="ARBA" id="ARBA00022592"/>
    </source>
</evidence>
<proteinExistence type="predicted"/>
<reference evidence="10" key="1">
    <citation type="submission" date="2020-02" db="EMBL/GenBank/DDBJ databases">
        <authorList>
            <person name="Meier V. D."/>
        </authorList>
    </citation>
    <scope>NUCLEOTIDE SEQUENCE</scope>
    <source>
        <strain evidence="10">AVDCRST_MAG81</strain>
    </source>
</reference>
<dbReference type="EMBL" id="CADCWO010000132">
    <property type="protein sequence ID" value="CAA9577294.1"/>
    <property type="molecule type" value="Genomic_DNA"/>
</dbReference>
<name>A0A6J4VLW6_9CYAN</name>
<keyword evidence="4" id="KW-0592">Phosphate transport</keyword>
<keyword evidence="6 10" id="KW-0067">ATP-binding</keyword>
<dbReference type="GO" id="GO:0016020">
    <property type="term" value="C:membrane"/>
    <property type="evidence" value="ECO:0007669"/>
    <property type="project" value="InterPro"/>
</dbReference>
<dbReference type="InterPro" id="IPR027417">
    <property type="entry name" value="P-loop_NTPase"/>
</dbReference>
<organism evidence="10">
    <name type="scientific">uncultured Synechococcales cyanobacterium</name>
    <dbReference type="NCBI Taxonomy" id="1936017"/>
    <lineage>
        <taxon>Bacteria</taxon>
        <taxon>Bacillati</taxon>
        <taxon>Cyanobacteriota</taxon>
        <taxon>Cyanophyceae</taxon>
        <taxon>Synechococcales</taxon>
        <taxon>environmental samples</taxon>
    </lineage>
</organism>
<gene>
    <name evidence="10" type="ORF">AVDCRST_MAG81-2501</name>
</gene>
<dbReference type="PANTHER" id="PTHR43423:SF9">
    <property type="entry name" value="PHOSPHATE IMPORT ATP-BINDING PROTEIN PSTB 3"/>
    <property type="match status" value="1"/>
</dbReference>
<keyword evidence="1" id="KW-0813">Transport</keyword>
<evidence type="ECO:0000313" key="10">
    <source>
        <dbReference type="EMBL" id="CAA9577294.1"/>
    </source>
</evidence>
<dbReference type="SUPFAM" id="SSF52540">
    <property type="entry name" value="P-loop containing nucleoside triphosphate hydrolases"/>
    <property type="match status" value="1"/>
</dbReference>
<accession>A0A6J4VLW6</accession>
<keyword evidence="8" id="KW-0472">Membrane</keyword>
<dbReference type="NCBIfam" id="TIGR00972">
    <property type="entry name" value="3a0107s01c2"/>
    <property type="match status" value="1"/>
</dbReference>
<dbReference type="PROSITE" id="PS50893">
    <property type="entry name" value="ABC_TRANSPORTER_2"/>
    <property type="match status" value="1"/>
</dbReference>
<dbReference type="Pfam" id="PF00005">
    <property type="entry name" value="ABC_tran"/>
    <property type="match status" value="1"/>
</dbReference>
<keyword evidence="5" id="KW-0547">Nucleotide-binding</keyword>
<evidence type="ECO:0000256" key="7">
    <source>
        <dbReference type="ARBA" id="ARBA00022967"/>
    </source>
</evidence>
<evidence type="ECO:0000256" key="8">
    <source>
        <dbReference type="ARBA" id="ARBA00023136"/>
    </source>
</evidence>
<protein>
    <submittedName>
        <fullName evidence="10">Phosphate transport ATP-binding protein PstB</fullName>
    </submittedName>
</protein>
<dbReference type="GO" id="GO:0005315">
    <property type="term" value="F:phosphate transmembrane transporter activity"/>
    <property type="evidence" value="ECO:0007669"/>
    <property type="project" value="InterPro"/>
</dbReference>
<dbReference type="AlphaFoldDB" id="A0A6J4VLW6"/>
<keyword evidence="3" id="KW-0997">Cell inner membrane</keyword>
<keyword evidence="7" id="KW-1278">Translocase</keyword>
<evidence type="ECO:0000256" key="2">
    <source>
        <dbReference type="ARBA" id="ARBA00022475"/>
    </source>
</evidence>
<dbReference type="Gene3D" id="3.40.50.300">
    <property type="entry name" value="P-loop containing nucleotide triphosphate hydrolases"/>
    <property type="match status" value="1"/>
</dbReference>
<dbReference type="GO" id="GO:0005524">
    <property type="term" value="F:ATP binding"/>
    <property type="evidence" value="ECO:0007669"/>
    <property type="project" value="UniProtKB-KW"/>
</dbReference>